<dbReference type="GO" id="GO:0016459">
    <property type="term" value="C:myosin complex"/>
    <property type="evidence" value="ECO:0007669"/>
    <property type="project" value="UniProtKB-KW"/>
</dbReference>
<dbReference type="SMART" id="SM00242">
    <property type="entry name" value="MYSc"/>
    <property type="match status" value="1"/>
</dbReference>
<dbReference type="GO" id="GO:0051015">
    <property type="term" value="F:actin filament binding"/>
    <property type="evidence" value="ECO:0007669"/>
    <property type="project" value="TreeGrafter"/>
</dbReference>
<dbReference type="GO" id="GO:0005524">
    <property type="term" value="F:ATP binding"/>
    <property type="evidence" value="ECO:0007669"/>
    <property type="project" value="UniProtKB-UniRule"/>
</dbReference>
<comment type="caution">
    <text evidence="7">The sequence shown here is derived from an EMBL/GenBank/DDBJ whole genome shotgun (WGS) entry which is preliminary data.</text>
</comment>
<dbReference type="OrthoDB" id="10055605at2759"/>
<organism evidence="7 8">
    <name type="scientific">Chloebia gouldiae</name>
    <name type="common">Gouldian finch</name>
    <name type="synonym">Erythrura gouldiae</name>
    <dbReference type="NCBI Taxonomy" id="44316"/>
    <lineage>
        <taxon>Eukaryota</taxon>
        <taxon>Metazoa</taxon>
        <taxon>Chordata</taxon>
        <taxon>Craniata</taxon>
        <taxon>Vertebrata</taxon>
        <taxon>Euteleostomi</taxon>
        <taxon>Archelosauria</taxon>
        <taxon>Archosauria</taxon>
        <taxon>Dinosauria</taxon>
        <taxon>Saurischia</taxon>
        <taxon>Theropoda</taxon>
        <taxon>Coelurosauria</taxon>
        <taxon>Aves</taxon>
        <taxon>Neognathae</taxon>
        <taxon>Neoaves</taxon>
        <taxon>Telluraves</taxon>
        <taxon>Australaves</taxon>
        <taxon>Passeriformes</taxon>
        <taxon>Passeroidea</taxon>
        <taxon>Passeridae</taxon>
        <taxon>Chloebia</taxon>
    </lineage>
</organism>
<dbReference type="GO" id="GO:0005547">
    <property type="term" value="F:phosphatidylinositol-3,4,5-trisphosphate binding"/>
    <property type="evidence" value="ECO:0007669"/>
    <property type="project" value="TreeGrafter"/>
</dbReference>
<dbReference type="EMBL" id="QUSF01000042">
    <property type="protein sequence ID" value="RLV98337.1"/>
    <property type="molecule type" value="Genomic_DNA"/>
</dbReference>
<comment type="caution">
    <text evidence="5">Lacks conserved residue(s) required for the propagation of feature annotation.</text>
</comment>
<reference evidence="7 8" key="1">
    <citation type="journal article" date="2018" name="Proc. R. Soc. B">
        <title>A non-coding region near Follistatin controls head colour polymorphism in the Gouldian finch.</title>
        <authorList>
            <person name="Toomey M.B."/>
            <person name="Marques C.I."/>
            <person name="Andrade P."/>
            <person name="Araujo P.M."/>
            <person name="Sabatino S."/>
            <person name="Gazda M.A."/>
            <person name="Afonso S."/>
            <person name="Lopes R.J."/>
            <person name="Corbo J.C."/>
            <person name="Carneiro M."/>
        </authorList>
    </citation>
    <scope>NUCLEOTIDE SEQUENCE [LARGE SCALE GENOMIC DNA]</scope>
    <source>
        <strain evidence="7">Red01</strain>
        <tissue evidence="7">Muscle</tissue>
    </source>
</reference>
<sequence>MCLQTYIGSIVTSVNPYKSIPGLYDCATVERYSKHHMGEISPHIFAVANECYRCLWKRRDNQCILISGESGAGKTESTKLILKFLSAMSQHSLELSSREKTSCVEQAILESSPIMEAFGNAKTVYNNNSSRFGKFIQLNICQKGNIQGGKIMDCILVWCLFSLFVGSTQVPP</sequence>
<evidence type="ECO:0000256" key="2">
    <source>
        <dbReference type="ARBA" id="ARBA00022840"/>
    </source>
</evidence>
<keyword evidence="5" id="KW-0009">Actin-binding</keyword>
<dbReference type="InterPro" id="IPR001609">
    <property type="entry name" value="Myosin_head_motor_dom-like"/>
</dbReference>
<evidence type="ECO:0000256" key="5">
    <source>
        <dbReference type="PROSITE-ProRule" id="PRU00782"/>
    </source>
</evidence>
<dbReference type="AlphaFoldDB" id="A0A3L8S908"/>
<keyword evidence="8" id="KW-1185">Reference proteome</keyword>
<dbReference type="InterPro" id="IPR051724">
    <property type="entry name" value="Actin_motor_Myosin"/>
</dbReference>
<dbReference type="GO" id="GO:0008360">
    <property type="term" value="P:regulation of cell shape"/>
    <property type="evidence" value="ECO:0007669"/>
    <property type="project" value="TreeGrafter"/>
</dbReference>
<evidence type="ECO:0000313" key="7">
    <source>
        <dbReference type="EMBL" id="RLV98337.1"/>
    </source>
</evidence>
<dbReference type="Pfam" id="PF00063">
    <property type="entry name" value="Myosin_head"/>
    <property type="match status" value="1"/>
</dbReference>
<comment type="similarity">
    <text evidence="5">Belongs to the TRAFAC class myosin-kinesin ATPase superfamily. Myosin family.</text>
</comment>
<evidence type="ECO:0000313" key="8">
    <source>
        <dbReference type="Proteomes" id="UP000276834"/>
    </source>
</evidence>
<keyword evidence="4 5" id="KW-0505">Motor protein</keyword>
<evidence type="ECO:0000256" key="4">
    <source>
        <dbReference type="ARBA" id="ARBA00023175"/>
    </source>
</evidence>
<dbReference type="PROSITE" id="PS51456">
    <property type="entry name" value="MYOSIN_MOTOR"/>
    <property type="match status" value="1"/>
</dbReference>
<protein>
    <recommendedName>
        <fullName evidence="6">Myosin motor domain-containing protein</fullName>
    </recommendedName>
</protein>
<evidence type="ECO:0000256" key="3">
    <source>
        <dbReference type="ARBA" id="ARBA00023123"/>
    </source>
</evidence>
<dbReference type="SUPFAM" id="SSF52540">
    <property type="entry name" value="P-loop containing nucleoside triphosphate hydrolases"/>
    <property type="match status" value="1"/>
</dbReference>
<dbReference type="PANTHER" id="PTHR46049">
    <property type="entry name" value="AGAP003327-PA"/>
    <property type="match status" value="1"/>
</dbReference>
<evidence type="ECO:0000259" key="6">
    <source>
        <dbReference type="PROSITE" id="PS51456"/>
    </source>
</evidence>
<proteinExistence type="inferred from homology"/>
<dbReference type="InterPro" id="IPR027417">
    <property type="entry name" value="P-loop_NTPase"/>
</dbReference>
<name>A0A3L8S908_CHLGU</name>
<keyword evidence="3 5" id="KW-0518">Myosin</keyword>
<keyword evidence="1 5" id="KW-0547">Nucleotide-binding</keyword>
<gene>
    <name evidence="7" type="ORF">DV515_00010889</name>
</gene>
<dbReference type="PANTHER" id="PTHR46049:SF2">
    <property type="entry name" value="UNCONVENTIONAL MYOSIN-X"/>
    <property type="match status" value="1"/>
</dbReference>
<keyword evidence="2 5" id="KW-0067">ATP-binding</keyword>
<dbReference type="GO" id="GO:0030705">
    <property type="term" value="P:cytoskeleton-dependent intracellular transport"/>
    <property type="evidence" value="ECO:0007669"/>
    <property type="project" value="TreeGrafter"/>
</dbReference>
<dbReference type="GO" id="GO:0051489">
    <property type="term" value="P:regulation of filopodium assembly"/>
    <property type="evidence" value="ECO:0007669"/>
    <property type="project" value="TreeGrafter"/>
</dbReference>
<dbReference type="GO" id="GO:0060002">
    <property type="term" value="F:plus-end directed microfilament motor activity"/>
    <property type="evidence" value="ECO:0007669"/>
    <property type="project" value="TreeGrafter"/>
</dbReference>
<dbReference type="GO" id="GO:0030175">
    <property type="term" value="C:filopodium"/>
    <property type="evidence" value="ECO:0007669"/>
    <property type="project" value="TreeGrafter"/>
</dbReference>
<dbReference type="InterPro" id="IPR036961">
    <property type="entry name" value="Kinesin_motor_dom_sf"/>
</dbReference>
<feature type="domain" description="Myosin motor" evidence="6">
    <location>
        <begin position="1"/>
        <end position="172"/>
    </location>
</feature>
<dbReference type="Proteomes" id="UP000276834">
    <property type="component" value="Unassembled WGS sequence"/>
</dbReference>
<evidence type="ECO:0000256" key="1">
    <source>
        <dbReference type="ARBA" id="ARBA00022741"/>
    </source>
</evidence>
<dbReference type="Gene3D" id="3.40.850.10">
    <property type="entry name" value="Kinesin motor domain"/>
    <property type="match status" value="1"/>
</dbReference>
<dbReference type="PRINTS" id="PR00193">
    <property type="entry name" value="MYOSINHEAVY"/>
</dbReference>
<accession>A0A3L8S908</accession>
<feature type="binding site" evidence="5">
    <location>
        <begin position="68"/>
        <end position="75"/>
    </location>
    <ligand>
        <name>ATP</name>
        <dbReference type="ChEBI" id="CHEBI:30616"/>
    </ligand>
</feature>